<dbReference type="OrthoDB" id="7856479at2759"/>
<reference evidence="2" key="1">
    <citation type="submission" date="2025-05" db="UniProtKB">
        <authorList>
            <consortium name="RefSeq"/>
        </authorList>
    </citation>
    <scope>NUCLEOTIDE SEQUENCE [LARGE SCALE GENOMIC DNA]</scope>
    <source>
        <strain evidence="2">14028-0561.14</strain>
    </source>
</reference>
<feature type="transmembrane region" description="Helical" evidence="1">
    <location>
        <begin position="67"/>
        <end position="87"/>
    </location>
</feature>
<dbReference type="RefSeq" id="XP_017033179.1">
    <property type="nucleotide sequence ID" value="XM_017177690.3"/>
</dbReference>
<keyword evidence="1" id="KW-1133">Transmembrane helix</keyword>
<feature type="transmembrane region" description="Helical" evidence="1">
    <location>
        <begin position="14"/>
        <end position="36"/>
    </location>
</feature>
<dbReference type="GeneID" id="108082353"/>
<evidence type="ECO:0000313" key="2">
    <source>
        <dbReference type="Proteomes" id="UP001652661"/>
    </source>
</evidence>
<reference evidence="3" key="2">
    <citation type="submission" date="2025-08" db="UniProtKB">
        <authorList>
            <consortium name="RefSeq"/>
        </authorList>
    </citation>
    <scope>IDENTIFICATION</scope>
    <source>
        <strain evidence="3">14028-0561.14</strain>
        <tissue evidence="3">Whole fly</tissue>
    </source>
</reference>
<keyword evidence="1" id="KW-0472">Membrane</keyword>
<feature type="transmembrane region" description="Helical" evidence="1">
    <location>
        <begin position="42"/>
        <end position="60"/>
    </location>
</feature>
<protein>
    <submittedName>
        <fullName evidence="3">Uncharacterized protein isoform X2</fullName>
    </submittedName>
</protein>
<dbReference type="AlphaFoldDB" id="A0A6P4JDX7"/>
<evidence type="ECO:0000256" key="1">
    <source>
        <dbReference type="SAM" id="Phobius"/>
    </source>
</evidence>
<name>A0A6P4JDX7_DROKI</name>
<gene>
    <name evidence="3" type="primary">LOC108082353</name>
</gene>
<sequence>MLRKCCYCIELRKACIVISIIDFIFNIAILSIPDIFNNQIERAVAICHCIGCFFLLGGALMKATVLLIFYLITSLTNTVILTIYVIVLVVNEAMIRMTVVPVCSVYALRFISGSSSTRIMLK</sequence>
<keyword evidence="1" id="KW-0812">Transmembrane</keyword>
<evidence type="ECO:0000313" key="3">
    <source>
        <dbReference type="RefSeq" id="XP_017033179.1"/>
    </source>
</evidence>
<dbReference type="Proteomes" id="UP001652661">
    <property type="component" value="Chromosome 2R"/>
</dbReference>
<organism evidence="2 3">
    <name type="scientific">Drosophila kikkawai</name>
    <name type="common">Fruit fly</name>
    <dbReference type="NCBI Taxonomy" id="30033"/>
    <lineage>
        <taxon>Eukaryota</taxon>
        <taxon>Metazoa</taxon>
        <taxon>Ecdysozoa</taxon>
        <taxon>Arthropoda</taxon>
        <taxon>Hexapoda</taxon>
        <taxon>Insecta</taxon>
        <taxon>Pterygota</taxon>
        <taxon>Neoptera</taxon>
        <taxon>Endopterygota</taxon>
        <taxon>Diptera</taxon>
        <taxon>Brachycera</taxon>
        <taxon>Muscomorpha</taxon>
        <taxon>Ephydroidea</taxon>
        <taxon>Drosophilidae</taxon>
        <taxon>Drosophila</taxon>
        <taxon>Sophophora</taxon>
    </lineage>
</organism>
<proteinExistence type="predicted"/>
<keyword evidence="2" id="KW-1185">Reference proteome</keyword>
<accession>A0A6P4JDX7</accession>
<feature type="transmembrane region" description="Helical" evidence="1">
    <location>
        <begin position="93"/>
        <end position="112"/>
    </location>
</feature>